<dbReference type="InterPro" id="IPR006001">
    <property type="entry name" value="Therm_gnt_kin"/>
</dbReference>
<keyword evidence="7 10" id="KW-0067">ATP-binding</keyword>
<dbReference type="GO" id="GO:0005737">
    <property type="term" value="C:cytoplasm"/>
    <property type="evidence" value="ECO:0007669"/>
    <property type="project" value="TreeGrafter"/>
</dbReference>
<comment type="catalytic activity">
    <reaction evidence="9 10">
        <text>D-gluconate + ATP = 6-phospho-D-gluconate + ADP + H(+)</text>
        <dbReference type="Rhea" id="RHEA:19433"/>
        <dbReference type="ChEBI" id="CHEBI:15378"/>
        <dbReference type="ChEBI" id="CHEBI:18391"/>
        <dbReference type="ChEBI" id="CHEBI:30616"/>
        <dbReference type="ChEBI" id="CHEBI:58759"/>
        <dbReference type="ChEBI" id="CHEBI:456216"/>
        <dbReference type="EC" id="2.7.1.12"/>
    </reaction>
</comment>
<keyword evidence="12" id="KW-1185">Reference proteome</keyword>
<evidence type="ECO:0000313" key="12">
    <source>
        <dbReference type="Proteomes" id="UP000275356"/>
    </source>
</evidence>
<dbReference type="GO" id="GO:0005524">
    <property type="term" value="F:ATP binding"/>
    <property type="evidence" value="ECO:0007669"/>
    <property type="project" value="UniProtKB-KW"/>
</dbReference>
<evidence type="ECO:0000256" key="7">
    <source>
        <dbReference type="ARBA" id="ARBA00022840"/>
    </source>
</evidence>
<dbReference type="GO" id="GO:0019521">
    <property type="term" value="P:D-gluconate metabolic process"/>
    <property type="evidence" value="ECO:0007669"/>
    <property type="project" value="UniProtKB-KW"/>
</dbReference>
<dbReference type="AlphaFoldDB" id="A0A3N2DDA8"/>
<dbReference type="Proteomes" id="UP000275356">
    <property type="component" value="Unassembled WGS sequence"/>
</dbReference>
<comment type="pathway">
    <text evidence="1">Carbohydrate acid metabolism.</text>
</comment>
<dbReference type="PANTHER" id="PTHR43442:SF3">
    <property type="entry name" value="GLUCONOKINASE-RELATED"/>
    <property type="match status" value="1"/>
</dbReference>
<dbReference type="InterPro" id="IPR031322">
    <property type="entry name" value="Shikimate/glucono_kinase"/>
</dbReference>
<dbReference type="Gene3D" id="3.40.50.300">
    <property type="entry name" value="P-loop containing nucleotide triphosphate hydrolases"/>
    <property type="match status" value="1"/>
</dbReference>
<protein>
    <recommendedName>
        <fullName evidence="3 10">Gluconokinase</fullName>
        <ecNumber evidence="3 10">2.7.1.12</ecNumber>
    </recommendedName>
</protein>
<dbReference type="SUPFAM" id="SSF52540">
    <property type="entry name" value="P-loop containing nucleoside triphosphate hydrolases"/>
    <property type="match status" value="1"/>
</dbReference>
<evidence type="ECO:0000256" key="4">
    <source>
        <dbReference type="ARBA" id="ARBA00022679"/>
    </source>
</evidence>
<dbReference type="GO" id="GO:0046316">
    <property type="term" value="F:gluconokinase activity"/>
    <property type="evidence" value="ECO:0007669"/>
    <property type="project" value="UniProtKB-EC"/>
</dbReference>
<reference evidence="11 12" key="1">
    <citation type="submission" date="2018-11" db="EMBL/GenBank/DDBJ databases">
        <title>Sequencing the genomes of 1000 actinobacteria strains.</title>
        <authorList>
            <person name="Klenk H.-P."/>
        </authorList>
    </citation>
    <scope>NUCLEOTIDE SEQUENCE [LARGE SCALE GENOMIC DNA]</scope>
    <source>
        <strain evidence="11 12">DSM 13521</strain>
    </source>
</reference>
<proteinExistence type="inferred from homology"/>
<dbReference type="PRINTS" id="PR01100">
    <property type="entry name" value="SHIKIMTKNASE"/>
</dbReference>
<keyword evidence="4 10" id="KW-0808">Transferase</keyword>
<comment type="caution">
    <text evidence="11">The sequence shown here is derived from an EMBL/GenBank/DDBJ whole genome shotgun (WGS) entry which is preliminary data.</text>
</comment>
<name>A0A3N2DDA8_9MICO</name>
<keyword evidence="6 10" id="KW-0418">Kinase</keyword>
<evidence type="ECO:0000256" key="1">
    <source>
        <dbReference type="ARBA" id="ARBA00004761"/>
    </source>
</evidence>
<keyword evidence="8" id="KW-0311">Gluconate utilization</keyword>
<dbReference type="RefSeq" id="WP_245968013.1">
    <property type="nucleotide sequence ID" value="NZ_CALFQU010000027.1"/>
</dbReference>
<keyword evidence="5 10" id="KW-0547">Nucleotide-binding</keyword>
<evidence type="ECO:0000256" key="2">
    <source>
        <dbReference type="ARBA" id="ARBA00008420"/>
    </source>
</evidence>
<comment type="similarity">
    <text evidence="2 10">Belongs to the gluconokinase GntK/GntV family.</text>
</comment>
<dbReference type="CDD" id="cd02021">
    <property type="entry name" value="GntK"/>
    <property type="match status" value="1"/>
</dbReference>
<dbReference type="PANTHER" id="PTHR43442">
    <property type="entry name" value="GLUCONOKINASE-RELATED"/>
    <property type="match status" value="1"/>
</dbReference>
<evidence type="ECO:0000256" key="6">
    <source>
        <dbReference type="ARBA" id="ARBA00022777"/>
    </source>
</evidence>
<dbReference type="FunFam" id="3.40.50.300:FF:000522">
    <property type="entry name" value="Gluconokinase"/>
    <property type="match status" value="1"/>
</dbReference>
<dbReference type="Pfam" id="PF01202">
    <property type="entry name" value="SKI"/>
    <property type="match status" value="1"/>
</dbReference>
<evidence type="ECO:0000256" key="10">
    <source>
        <dbReference type="RuleBase" id="RU363066"/>
    </source>
</evidence>
<sequence length="170" mass="18311">MSLAGRHVVVMGVSGCGKSTLGALLARRYGVPFAEGDEFHSDASRAKMAAGIPLTDEDRWPWLHRLADWMSEREGSGSVVSCSALRRAYREILDSAEGDVTFVHLDVPEEELARRMSARTGHYMPPSLLASQLATLEPLTPAEDGHVLSAASPAAELADEVAARLAARDR</sequence>
<dbReference type="EMBL" id="RKHQ01000001">
    <property type="protein sequence ID" value="ROR97756.1"/>
    <property type="molecule type" value="Genomic_DNA"/>
</dbReference>
<accession>A0A3N2DDA8</accession>
<evidence type="ECO:0000256" key="3">
    <source>
        <dbReference type="ARBA" id="ARBA00012054"/>
    </source>
</evidence>
<dbReference type="EC" id="2.7.1.12" evidence="3 10"/>
<evidence type="ECO:0000256" key="8">
    <source>
        <dbReference type="ARBA" id="ARBA00023064"/>
    </source>
</evidence>
<evidence type="ECO:0000256" key="9">
    <source>
        <dbReference type="ARBA" id="ARBA00048090"/>
    </source>
</evidence>
<gene>
    <name evidence="11" type="ORF">EDD28_2362</name>
</gene>
<evidence type="ECO:0000313" key="11">
    <source>
        <dbReference type="EMBL" id="ROR97756.1"/>
    </source>
</evidence>
<dbReference type="InterPro" id="IPR027417">
    <property type="entry name" value="P-loop_NTPase"/>
</dbReference>
<dbReference type="NCBIfam" id="TIGR01313">
    <property type="entry name" value="therm_gnt_kin"/>
    <property type="match status" value="1"/>
</dbReference>
<organism evidence="11 12">
    <name type="scientific">Salana multivorans</name>
    <dbReference type="NCBI Taxonomy" id="120377"/>
    <lineage>
        <taxon>Bacteria</taxon>
        <taxon>Bacillati</taxon>
        <taxon>Actinomycetota</taxon>
        <taxon>Actinomycetes</taxon>
        <taxon>Micrococcales</taxon>
        <taxon>Beutenbergiaceae</taxon>
        <taxon>Salana</taxon>
    </lineage>
</organism>
<evidence type="ECO:0000256" key="5">
    <source>
        <dbReference type="ARBA" id="ARBA00022741"/>
    </source>
</evidence>